<dbReference type="AlphaFoldDB" id="A0A4R3LRC6"/>
<sequence length="689" mass="74119">MCIRVGVDIGGSYTDFAVLDERDGKLTSLKVFSRPDAPGQEVVDGLRKLSSQYAIDLSRIGFLTHGTTVGVNTVVQRVGARLALITTKGFEDVLEIARLKTPNMYHLLSKRPVPLISRKYVFGIKERTSSNGEVTLDVEKSDVLDVIKSIREADCDGVVVALMHSYRNPTNEHKIRDIISAVAPDLGVSCSFDTWPIIREYERTQTAAVGAYAQPKVGAYLTRLDAALVDMGISTNLKVTKSNGGVMSAAKGKESCIQMILSGTASGVIGAAYTAKQCGIRNCISLDIGGTTADAALIIDGQAQYAAGEYIGDYQIYIPSVSVTSIGDGGGTVAWVDNHGVLKVGPESAGSTPGPACFGRGGNAPTITDAFVVLGILGHSELGYSTITVDAQRARNVIGQLGEKLNLSPEATSEMIVNVAVSGMYAGVSRLMSKFGVDPRTFTLLPFGGAGPMLSCYLARALNMGQIMVPLSPGVLSALGGLIADTKNDFVKTTYYDFDSGDNVAQLLTQDLADLENEARMWMMEQAGTLEGSAIEVSADMRYRGQSFELETPLNKQDIVDMNITSVREAFNSEHLRHYGYEDRQASVQLIALRLVIRLPTSKPTLKTLAAGTGSPEPLKKTSVWINGDWHDVPVYRRGDLLADQRFDGPAIVFQEDCTTWVLPELSCHIDNLGNMFLSDRVETGSEVI</sequence>
<dbReference type="InterPro" id="IPR045079">
    <property type="entry name" value="Oxoprolinase-like"/>
</dbReference>
<dbReference type="InterPro" id="IPR008040">
    <property type="entry name" value="Hydant_A_N"/>
</dbReference>
<dbReference type="Proteomes" id="UP000295525">
    <property type="component" value="Unassembled WGS sequence"/>
</dbReference>
<dbReference type="Pfam" id="PF05378">
    <property type="entry name" value="Hydant_A_N"/>
    <property type="match status" value="1"/>
</dbReference>
<dbReference type="InterPro" id="IPR049517">
    <property type="entry name" value="ACX-like_C"/>
</dbReference>
<evidence type="ECO:0000259" key="3">
    <source>
        <dbReference type="Pfam" id="PF19278"/>
    </source>
</evidence>
<dbReference type="GO" id="GO:0005829">
    <property type="term" value="C:cytosol"/>
    <property type="evidence" value="ECO:0007669"/>
    <property type="project" value="TreeGrafter"/>
</dbReference>
<dbReference type="GO" id="GO:0006749">
    <property type="term" value="P:glutathione metabolic process"/>
    <property type="evidence" value="ECO:0007669"/>
    <property type="project" value="TreeGrafter"/>
</dbReference>
<dbReference type="SUPFAM" id="SSF53067">
    <property type="entry name" value="Actin-like ATPase domain"/>
    <property type="match status" value="1"/>
</dbReference>
<feature type="domain" description="Hydantoinase A/oxoprolinase" evidence="1">
    <location>
        <begin position="203"/>
        <end position="488"/>
    </location>
</feature>
<comment type="caution">
    <text evidence="4">The sequence shown here is derived from an EMBL/GenBank/DDBJ whole genome shotgun (WGS) entry which is preliminary data.</text>
</comment>
<keyword evidence="5" id="KW-1185">Reference proteome</keyword>
<protein>
    <submittedName>
        <fullName evidence="4">N-methylhydantoinase A</fullName>
    </submittedName>
</protein>
<dbReference type="Pfam" id="PF19278">
    <property type="entry name" value="Hydant_A_C"/>
    <property type="match status" value="1"/>
</dbReference>
<dbReference type="GO" id="GO:0017168">
    <property type="term" value="F:5-oxoprolinase (ATP-hydrolyzing) activity"/>
    <property type="evidence" value="ECO:0007669"/>
    <property type="project" value="TreeGrafter"/>
</dbReference>
<dbReference type="InterPro" id="IPR043129">
    <property type="entry name" value="ATPase_NBD"/>
</dbReference>
<evidence type="ECO:0000259" key="2">
    <source>
        <dbReference type="Pfam" id="PF05378"/>
    </source>
</evidence>
<dbReference type="Pfam" id="PF01968">
    <property type="entry name" value="Hydantoinase_A"/>
    <property type="match status" value="1"/>
</dbReference>
<dbReference type="PANTHER" id="PTHR11365:SF23">
    <property type="entry name" value="HYPOTHETICAL 5-OXOPROLINASE (EUROFUNG)-RELATED"/>
    <property type="match status" value="1"/>
</dbReference>
<evidence type="ECO:0000313" key="4">
    <source>
        <dbReference type="EMBL" id="TCT03073.1"/>
    </source>
</evidence>
<gene>
    <name evidence="4" type="ORF">EDC26_11640</name>
</gene>
<dbReference type="PANTHER" id="PTHR11365">
    <property type="entry name" value="5-OXOPROLINASE RELATED"/>
    <property type="match status" value="1"/>
</dbReference>
<organism evidence="4 5">
    <name type="scientific">Paralcaligenes ureilyticus</name>
    <dbReference type="NCBI Taxonomy" id="627131"/>
    <lineage>
        <taxon>Bacteria</taxon>
        <taxon>Pseudomonadati</taxon>
        <taxon>Pseudomonadota</taxon>
        <taxon>Betaproteobacteria</taxon>
        <taxon>Burkholderiales</taxon>
        <taxon>Alcaligenaceae</taxon>
        <taxon>Paralcaligenes</taxon>
    </lineage>
</organism>
<proteinExistence type="predicted"/>
<feature type="domain" description="Acetophenone carboxylase-like C-terminal" evidence="3">
    <location>
        <begin position="503"/>
        <end position="665"/>
    </location>
</feature>
<feature type="domain" description="Hydantoinase/oxoprolinase N-terminal" evidence="2">
    <location>
        <begin position="4"/>
        <end position="181"/>
    </location>
</feature>
<dbReference type="EMBL" id="SMAJ01000016">
    <property type="protein sequence ID" value="TCT03073.1"/>
    <property type="molecule type" value="Genomic_DNA"/>
</dbReference>
<dbReference type="RefSeq" id="WP_132584745.1">
    <property type="nucleotide sequence ID" value="NZ_SMAJ01000016.1"/>
</dbReference>
<dbReference type="OrthoDB" id="9768323at2"/>
<reference evidence="4 5" key="1">
    <citation type="submission" date="2019-03" db="EMBL/GenBank/DDBJ databases">
        <title>Genomic Encyclopedia of Type Strains, Phase IV (KMG-IV): sequencing the most valuable type-strain genomes for metagenomic binning, comparative biology and taxonomic classification.</title>
        <authorList>
            <person name="Goeker M."/>
        </authorList>
    </citation>
    <scope>NUCLEOTIDE SEQUENCE [LARGE SCALE GENOMIC DNA]</scope>
    <source>
        <strain evidence="4 5">DSM 24591</strain>
    </source>
</reference>
<evidence type="ECO:0000313" key="5">
    <source>
        <dbReference type="Proteomes" id="UP000295525"/>
    </source>
</evidence>
<evidence type="ECO:0000259" key="1">
    <source>
        <dbReference type="Pfam" id="PF01968"/>
    </source>
</evidence>
<accession>A0A4R3LRC6</accession>
<name>A0A4R3LRC6_9BURK</name>
<dbReference type="InterPro" id="IPR002821">
    <property type="entry name" value="Hydantoinase_A"/>
</dbReference>